<evidence type="ECO:0000256" key="4">
    <source>
        <dbReference type="ARBA" id="ARBA00022692"/>
    </source>
</evidence>
<keyword evidence="4 10" id="KW-0812">Transmembrane</keyword>
<dbReference type="PROSITE" id="PS50920">
    <property type="entry name" value="SOLCAR"/>
    <property type="match status" value="3"/>
</dbReference>
<dbReference type="EMBL" id="JAOPGA020001554">
    <property type="protein sequence ID" value="KAL0489407.1"/>
    <property type="molecule type" value="Genomic_DNA"/>
</dbReference>
<evidence type="ECO:0000256" key="2">
    <source>
        <dbReference type="ARBA" id="ARBA00006375"/>
    </source>
</evidence>
<dbReference type="Proteomes" id="UP001431209">
    <property type="component" value="Unassembled WGS sequence"/>
</dbReference>
<keyword evidence="5" id="KW-0677">Repeat</keyword>
<reference evidence="12 13" key="1">
    <citation type="submission" date="2024-03" db="EMBL/GenBank/DDBJ databases">
        <title>The Acrasis kona genome and developmental transcriptomes reveal deep origins of eukaryotic multicellular pathways.</title>
        <authorList>
            <person name="Sheikh S."/>
            <person name="Fu C.-J."/>
            <person name="Brown M.W."/>
            <person name="Baldauf S.L."/>
        </authorList>
    </citation>
    <scope>NUCLEOTIDE SEQUENCE [LARGE SCALE GENOMIC DNA]</scope>
    <source>
        <strain evidence="12 13">ATCC MYA-3509</strain>
    </source>
</reference>
<keyword evidence="8" id="KW-0496">Mitochondrion</keyword>
<dbReference type="InterPro" id="IPR051508">
    <property type="entry name" value="Mito_Carrier_Antiporter"/>
</dbReference>
<feature type="repeat" description="Solcar" evidence="10">
    <location>
        <begin position="106"/>
        <end position="200"/>
    </location>
</feature>
<evidence type="ECO:0000313" key="12">
    <source>
        <dbReference type="EMBL" id="KAL0489407.1"/>
    </source>
</evidence>
<keyword evidence="9 10" id="KW-0472">Membrane</keyword>
<keyword evidence="3 11" id="KW-0813">Transport</keyword>
<feature type="repeat" description="Solcar" evidence="10">
    <location>
        <begin position="10"/>
        <end position="96"/>
    </location>
</feature>
<evidence type="ECO:0000256" key="3">
    <source>
        <dbReference type="ARBA" id="ARBA00022448"/>
    </source>
</evidence>
<name>A0AAW2ZHM7_9EUKA</name>
<evidence type="ECO:0000313" key="13">
    <source>
        <dbReference type="Proteomes" id="UP001431209"/>
    </source>
</evidence>
<dbReference type="AlphaFoldDB" id="A0AAW2ZHM7"/>
<dbReference type="Gene3D" id="1.50.40.10">
    <property type="entry name" value="Mitochondrial carrier domain"/>
    <property type="match status" value="1"/>
</dbReference>
<dbReference type="InterPro" id="IPR018108">
    <property type="entry name" value="MCP_transmembrane"/>
</dbReference>
<evidence type="ECO:0000256" key="8">
    <source>
        <dbReference type="ARBA" id="ARBA00023128"/>
    </source>
</evidence>
<dbReference type="PANTHER" id="PTHR45928">
    <property type="entry name" value="RE38146P"/>
    <property type="match status" value="1"/>
</dbReference>
<keyword evidence="13" id="KW-1185">Reference proteome</keyword>
<evidence type="ECO:0000256" key="11">
    <source>
        <dbReference type="RuleBase" id="RU000488"/>
    </source>
</evidence>
<accession>A0AAW2ZHM7</accession>
<dbReference type="GO" id="GO:0005743">
    <property type="term" value="C:mitochondrial inner membrane"/>
    <property type="evidence" value="ECO:0007669"/>
    <property type="project" value="UniProtKB-SubCell"/>
</dbReference>
<dbReference type="SUPFAM" id="SSF103506">
    <property type="entry name" value="Mitochondrial carrier"/>
    <property type="match status" value="1"/>
</dbReference>
<protein>
    <submittedName>
        <fullName evidence="12">Solute carrier family 25 member</fullName>
    </submittedName>
</protein>
<evidence type="ECO:0000256" key="9">
    <source>
        <dbReference type="ARBA" id="ARBA00023136"/>
    </source>
</evidence>
<keyword evidence="7" id="KW-1133">Transmembrane helix</keyword>
<feature type="repeat" description="Solcar" evidence="10">
    <location>
        <begin position="209"/>
        <end position="300"/>
    </location>
</feature>
<keyword evidence="6" id="KW-0999">Mitochondrion inner membrane</keyword>
<proteinExistence type="inferred from homology"/>
<evidence type="ECO:0000256" key="6">
    <source>
        <dbReference type="ARBA" id="ARBA00022792"/>
    </source>
</evidence>
<evidence type="ECO:0000256" key="10">
    <source>
        <dbReference type="PROSITE-ProRule" id="PRU00282"/>
    </source>
</evidence>
<dbReference type="InterPro" id="IPR023395">
    <property type="entry name" value="MCP_dom_sf"/>
</dbReference>
<evidence type="ECO:0000256" key="5">
    <source>
        <dbReference type="ARBA" id="ARBA00022737"/>
    </source>
</evidence>
<evidence type="ECO:0000256" key="1">
    <source>
        <dbReference type="ARBA" id="ARBA00004448"/>
    </source>
</evidence>
<dbReference type="Pfam" id="PF00153">
    <property type="entry name" value="Mito_carr"/>
    <property type="match status" value="3"/>
</dbReference>
<comment type="caution">
    <text evidence="12">The sequence shown here is derived from an EMBL/GenBank/DDBJ whole genome shotgun (WGS) entry which is preliminary data.</text>
</comment>
<dbReference type="PANTHER" id="PTHR45928:SF1">
    <property type="entry name" value="RE38146P"/>
    <property type="match status" value="1"/>
</dbReference>
<evidence type="ECO:0000256" key="7">
    <source>
        <dbReference type="ARBA" id="ARBA00022989"/>
    </source>
</evidence>
<gene>
    <name evidence="12" type="ORF">AKO1_010669</name>
</gene>
<comment type="subcellular location">
    <subcellularLocation>
        <location evidence="1">Mitochondrion inner membrane</location>
        <topology evidence="1">Multi-pass membrane protein</topology>
    </subcellularLocation>
</comment>
<organism evidence="12 13">
    <name type="scientific">Acrasis kona</name>
    <dbReference type="NCBI Taxonomy" id="1008807"/>
    <lineage>
        <taxon>Eukaryota</taxon>
        <taxon>Discoba</taxon>
        <taxon>Heterolobosea</taxon>
        <taxon>Tetramitia</taxon>
        <taxon>Eutetramitia</taxon>
        <taxon>Acrasidae</taxon>
        <taxon>Acrasis</taxon>
    </lineage>
</organism>
<sequence length="308" mass="34702">MENCTTPRWQTFLFSTISPIGAVIITNPFDTAKVRLQLQGQFDASQRIYKNSFDAILKIYKHEGLVGLQKGLVPAMWREGSKNVMRIGMYEPIMERMHDKKRDGPLPMWKRILAGGTSGALGALACNPFELIKTRMQAQSNSKIVVGHQHQYSSGLWPTMYNEVKKNGVFTLYKGSGMSVVRSFFGSGANLSIYSYMRDNLISKQYMKDGFLVDATSGLTSSLFTALVMNPVDVLRTRIYNQAVNAETSNVVYKNGIDALFKVVKNEGVKALFKGWVASFARLGPHFTLTFVFFEELKRLSRNFNNKQ</sequence>
<comment type="similarity">
    <text evidence="2 11">Belongs to the mitochondrial carrier (TC 2.A.29) family.</text>
</comment>